<feature type="transmembrane region" description="Helical" evidence="2">
    <location>
        <begin position="274"/>
        <end position="291"/>
    </location>
</feature>
<dbReference type="PANTHER" id="PTHR35184">
    <property type="entry name" value="YALI0C10208P"/>
    <property type="match status" value="1"/>
</dbReference>
<sequence>MSSQQQGQGQGQGGQGQGGQGGPPTGPPYAPTTWQLGGRVDEGTDIPVTSVFLFLFLLGAVGHMAIFQKNRKRNHKFLMSIMLFAFCMCRVLTCILRISWATQPKNIKLGIAAQIFVAAGVLLIFIINLLFTQRLIRARHPKLGWSKPFSALFKVNYFIIVCSLIMVITVTVQSFYTKNKNTHRIDRDIQLYTATYFSFVSFLPIPITIIGILAPRKTRLEKFGSGRFRTKVTILLLASFLLCLGACYRCGTAWKDPVSVRQPLPSYYSKACFYIFNFTVEIMVVYLYIILRIDLRFYIPDGASGPGSYAPVANLDDKHARKYDSGYSMRERAAAQASGVNNGVYTEEETFDDEPLKLKTDFKRHRFDLEAEPQSAISGTTAALSKDHLLLPESPKPAFSKSEKDKEKESIPPVPKIPFTSQAAGSTLSQLSSADKLDKVVELLVSLDRRLTSLEENPRHNNAADDLLVRIERRLSHLDGGAPANSSGKDSKDGAAGSHNRHASLDTLDRMDARLSRLEDFDTRHSRRASEYETMRLLENRLSRMERRISTQSGITGRPVSPDRQSRSSGFSRYLDPYATNVGVEANSLLDGPMQPFYNPQRALAQQADARPTSSQSANASSPQQHGTGSPSAVVRPGGNSRPRSHSAETLSGSGFASRLSSSHRFSRGPAAALVGGSPDGTNTWPLDEEPELSLHAQQTSALMEATDADVEEEEGVDVPAPLRPGAGSRASSMASAGTAVMYQPVEQEEAPKTPERR</sequence>
<feature type="transmembrane region" description="Helical" evidence="2">
    <location>
        <begin position="234"/>
        <end position="254"/>
    </location>
</feature>
<feature type="compositionally biased region" description="Gly residues" evidence="1">
    <location>
        <begin position="8"/>
        <end position="23"/>
    </location>
</feature>
<keyword evidence="2" id="KW-1133">Transmembrane helix</keyword>
<evidence type="ECO:0000313" key="3">
    <source>
        <dbReference type="EMBL" id="KAK8162069.1"/>
    </source>
</evidence>
<feature type="transmembrane region" description="Helical" evidence="2">
    <location>
        <begin position="78"/>
        <end position="99"/>
    </location>
</feature>
<dbReference type="Pfam" id="PF11309">
    <property type="entry name" value="DUF3112"/>
    <property type="match status" value="1"/>
</dbReference>
<evidence type="ECO:0000313" key="4">
    <source>
        <dbReference type="Proteomes" id="UP001456524"/>
    </source>
</evidence>
<comment type="caution">
    <text evidence="3">The sequence shown here is derived from an EMBL/GenBank/DDBJ whole genome shotgun (WGS) entry which is preliminary data.</text>
</comment>
<name>A0ABR1XPI9_9PEZI</name>
<feature type="compositionally biased region" description="Basic and acidic residues" evidence="1">
    <location>
        <begin position="401"/>
        <end position="410"/>
    </location>
</feature>
<feature type="region of interest" description="Disordered" evidence="1">
    <location>
        <begin position="1"/>
        <end position="34"/>
    </location>
</feature>
<feature type="compositionally biased region" description="Low complexity" evidence="1">
    <location>
        <begin position="651"/>
        <end position="663"/>
    </location>
</feature>
<feature type="region of interest" description="Disordered" evidence="1">
    <location>
        <begin position="603"/>
        <end position="758"/>
    </location>
</feature>
<feature type="region of interest" description="Disordered" evidence="1">
    <location>
        <begin position="548"/>
        <end position="573"/>
    </location>
</feature>
<gene>
    <name evidence="3" type="ORF">IWX90DRAFT_488562</name>
</gene>
<feature type="transmembrane region" description="Helical" evidence="2">
    <location>
        <begin position="46"/>
        <end position="66"/>
    </location>
</feature>
<feature type="compositionally biased region" description="Low complexity" evidence="1">
    <location>
        <begin position="718"/>
        <end position="738"/>
    </location>
</feature>
<reference evidence="3 4" key="1">
    <citation type="journal article" date="2022" name="G3 (Bethesda)">
        <title>Enemy or ally: a genomic approach to elucidate the lifestyle of Phyllosticta citrichinaensis.</title>
        <authorList>
            <person name="Buijs V.A."/>
            <person name="Groenewald J.Z."/>
            <person name="Haridas S."/>
            <person name="LaButti K.M."/>
            <person name="Lipzen A."/>
            <person name="Martin F.M."/>
            <person name="Barry K."/>
            <person name="Grigoriev I.V."/>
            <person name="Crous P.W."/>
            <person name="Seidl M.F."/>
        </authorList>
    </citation>
    <scope>NUCLEOTIDE SEQUENCE [LARGE SCALE GENOMIC DNA]</scope>
    <source>
        <strain evidence="3 4">CBS 129764</strain>
    </source>
</reference>
<feature type="compositionally biased region" description="Acidic residues" evidence="1">
    <location>
        <begin position="707"/>
        <end position="717"/>
    </location>
</feature>
<feature type="region of interest" description="Disordered" evidence="1">
    <location>
        <begin position="479"/>
        <end position="508"/>
    </location>
</feature>
<proteinExistence type="predicted"/>
<dbReference type="Proteomes" id="UP001456524">
    <property type="component" value="Unassembled WGS sequence"/>
</dbReference>
<dbReference type="InterPro" id="IPR021460">
    <property type="entry name" value="DUF3112"/>
</dbReference>
<keyword evidence="4" id="KW-1185">Reference proteome</keyword>
<feature type="region of interest" description="Disordered" evidence="1">
    <location>
        <begin position="386"/>
        <end position="421"/>
    </location>
</feature>
<feature type="transmembrane region" description="Helical" evidence="2">
    <location>
        <begin position="111"/>
        <end position="131"/>
    </location>
</feature>
<protein>
    <submittedName>
        <fullName evidence="3">Uncharacterized protein</fullName>
    </submittedName>
</protein>
<feature type="compositionally biased region" description="Low complexity" evidence="1">
    <location>
        <begin position="614"/>
        <end position="625"/>
    </location>
</feature>
<dbReference type="PANTHER" id="PTHR35184:SF1">
    <property type="entry name" value="INTEGRAL MEMBRANE PROTEIN"/>
    <property type="match status" value="1"/>
</dbReference>
<keyword evidence="2" id="KW-0812">Transmembrane</keyword>
<keyword evidence="2" id="KW-0472">Membrane</keyword>
<evidence type="ECO:0000256" key="2">
    <source>
        <dbReference type="SAM" id="Phobius"/>
    </source>
</evidence>
<feature type="transmembrane region" description="Helical" evidence="2">
    <location>
        <begin position="152"/>
        <end position="176"/>
    </location>
</feature>
<dbReference type="EMBL" id="JBBWUH010000007">
    <property type="protein sequence ID" value="KAK8162069.1"/>
    <property type="molecule type" value="Genomic_DNA"/>
</dbReference>
<evidence type="ECO:0000256" key="1">
    <source>
        <dbReference type="SAM" id="MobiDB-lite"/>
    </source>
</evidence>
<accession>A0ABR1XPI9</accession>
<organism evidence="3 4">
    <name type="scientific">Phyllosticta citrichinensis</name>
    <dbReference type="NCBI Taxonomy" id="1130410"/>
    <lineage>
        <taxon>Eukaryota</taxon>
        <taxon>Fungi</taxon>
        <taxon>Dikarya</taxon>
        <taxon>Ascomycota</taxon>
        <taxon>Pezizomycotina</taxon>
        <taxon>Dothideomycetes</taxon>
        <taxon>Dothideomycetes incertae sedis</taxon>
        <taxon>Botryosphaeriales</taxon>
        <taxon>Phyllostictaceae</taxon>
        <taxon>Phyllosticta</taxon>
    </lineage>
</organism>
<feature type="transmembrane region" description="Helical" evidence="2">
    <location>
        <begin position="196"/>
        <end position="214"/>
    </location>
</feature>